<dbReference type="RefSeq" id="WP_036805685.1">
    <property type="nucleotide sequence ID" value="NZ_CP051177.1"/>
</dbReference>
<reference evidence="2" key="2">
    <citation type="submission" date="2020-06" db="EMBL/GenBank/DDBJ databases">
        <title>Isolation of Planomicrobium glaciei.</title>
        <authorList>
            <person name="Malisova L."/>
            <person name="Safrankova R."/>
            <person name="Jakubu V."/>
            <person name="Spanelova P."/>
        </authorList>
    </citation>
    <scope>NUCLEOTIDE SEQUENCE [LARGE SCALE GENOMIC DNA]</scope>
    <source>
        <strain evidence="2">NRL-ATB46093</strain>
    </source>
</reference>
<name>A0A7H8Q8Y6_9BACL</name>
<keyword evidence="2" id="KW-1185">Reference proteome</keyword>
<evidence type="ECO:0000313" key="1">
    <source>
        <dbReference type="EMBL" id="QKX49743.1"/>
    </source>
</evidence>
<dbReference type="Proteomes" id="UP000509222">
    <property type="component" value="Chromosome"/>
</dbReference>
<dbReference type="EMBL" id="CP051177">
    <property type="protein sequence ID" value="QKX49743.1"/>
    <property type="molecule type" value="Genomic_DNA"/>
</dbReference>
<dbReference type="AlphaFoldDB" id="A0A7H8Q8Y6"/>
<proteinExistence type="predicted"/>
<reference evidence="1 2" key="1">
    <citation type="submission" date="2020-04" db="EMBL/GenBank/DDBJ databases">
        <authorList>
            <person name="Pajer P."/>
            <person name="Broz P."/>
        </authorList>
    </citation>
    <scope>NUCLEOTIDE SEQUENCE [LARGE SCALE GENOMIC DNA]</scope>
    <source>
        <strain evidence="2">NRL-ATB46093</strain>
    </source>
</reference>
<sequence length="261" mass="30046">MTDQTTQLLLKKVKKQKKWTEGVFVNPVYWMVNGKPYYMAGFTKNNQSVATAYVTPGEENREEALEAQRHLALFGDLSINIFDIGTDYLKINAAYFTKPLSISVSAADPAVHEGRDAFAELWKIQQNLSSLIKDYKNYYENDVLIRKELTEEDVQKTLETANLLTLYQYLNLKILLEKNAEIQAFASFLKTTDSWNGLGQEPQKFVQGITGNTEKMQKNLSNLNVVPDADFEKMKKLNFDKMVADNQKIIENQRQHIRYPQ</sequence>
<gene>
    <name evidence="1" type="ORF">HF394_03610</name>
</gene>
<evidence type="ECO:0000313" key="2">
    <source>
        <dbReference type="Proteomes" id="UP000509222"/>
    </source>
</evidence>
<accession>A0A7H8Q8Y6</accession>
<organism evidence="1 2">
    <name type="scientific">Planococcus glaciei</name>
    <dbReference type="NCBI Taxonomy" id="459472"/>
    <lineage>
        <taxon>Bacteria</taxon>
        <taxon>Bacillati</taxon>
        <taxon>Bacillota</taxon>
        <taxon>Bacilli</taxon>
        <taxon>Bacillales</taxon>
        <taxon>Caryophanaceae</taxon>
        <taxon>Planococcus</taxon>
    </lineage>
</organism>
<protein>
    <submittedName>
        <fullName evidence="1">Uncharacterized protein</fullName>
    </submittedName>
</protein>